<name>A0A6C0B2X3_9ZZZZ</name>
<dbReference type="AlphaFoldDB" id="A0A6C0B2X3"/>
<accession>A0A6C0B2X3</accession>
<reference evidence="1" key="1">
    <citation type="journal article" date="2020" name="Nature">
        <title>Giant virus diversity and host interactions through global metagenomics.</title>
        <authorList>
            <person name="Schulz F."/>
            <person name="Roux S."/>
            <person name="Paez-Espino D."/>
            <person name="Jungbluth S."/>
            <person name="Walsh D.A."/>
            <person name="Denef V.J."/>
            <person name="McMahon K.D."/>
            <person name="Konstantinidis K.T."/>
            <person name="Eloe-Fadrosh E.A."/>
            <person name="Kyrpides N.C."/>
            <person name="Woyke T."/>
        </authorList>
    </citation>
    <scope>NUCLEOTIDE SEQUENCE</scope>
    <source>
        <strain evidence="1">GVMAG-M-3300009422-16</strain>
    </source>
</reference>
<dbReference type="EMBL" id="MN739058">
    <property type="protein sequence ID" value="QHS86567.1"/>
    <property type="molecule type" value="Genomic_DNA"/>
</dbReference>
<evidence type="ECO:0000313" key="1">
    <source>
        <dbReference type="EMBL" id="QHS86567.1"/>
    </source>
</evidence>
<proteinExistence type="predicted"/>
<sequence length="158" mass="18456">MNALERHSLKKPTGTINYYPHTFNKITSNRTILFQGAVPLHEIVYIIYDFCLHYINNTSKNVDTYLSMIKNNTSLSRPITLTILKLNGLKTKKQRQKKIKAIIPELIDTFKEIFDHFLTVNNSENNPYREDTHLNNLKQSRHDFIDTIIPQLNSLLNV</sequence>
<organism evidence="1">
    <name type="scientific">viral metagenome</name>
    <dbReference type="NCBI Taxonomy" id="1070528"/>
    <lineage>
        <taxon>unclassified sequences</taxon>
        <taxon>metagenomes</taxon>
        <taxon>organismal metagenomes</taxon>
    </lineage>
</organism>
<protein>
    <submittedName>
        <fullName evidence="1">Uncharacterized protein</fullName>
    </submittedName>
</protein>